<dbReference type="Proteomes" id="UP000886653">
    <property type="component" value="Unassembled WGS sequence"/>
</dbReference>
<dbReference type="Pfam" id="PF01266">
    <property type="entry name" value="DAO"/>
    <property type="match status" value="1"/>
</dbReference>
<evidence type="ECO:0000313" key="2">
    <source>
        <dbReference type="EMBL" id="KAG0147840.1"/>
    </source>
</evidence>
<feature type="domain" description="FAD dependent oxidoreductase" evidence="1">
    <location>
        <begin position="11"/>
        <end position="395"/>
    </location>
</feature>
<gene>
    <name evidence="2" type="ORF">CROQUDRAFT_42288</name>
</gene>
<dbReference type="AlphaFoldDB" id="A0A9P6NIY1"/>
<dbReference type="Gene3D" id="3.30.9.10">
    <property type="entry name" value="D-Amino Acid Oxidase, subunit A, domain 2"/>
    <property type="match status" value="1"/>
</dbReference>
<dbReference type="Gene3D" id="3.50.50.60">
    <property type="entry name" value="FAD/NAD(P)-binding domain"/>
    <property type="match status" value="1"/>
</dbReference>
<dbReference type="PANTHER" id="PTHR13847:SF150">
    <property type="entry name" value="OXIDOREDUCTASE TDA3-RELATED"/>
    <property type="match status" value="1"/>
</dbReference>
<name>A0A9P6NIY1_9BASI</name>
<evidence type="ECO:0000259" key="1">
    <source>
        <dbReference type="Pfam" id="PF01266"/>
    </source>
</evidence>
<dbReference type="GO" id="GO:0005829">
    <property type="term" value="C:cytosol"/>
    <property type="evidence" value="ECO:0007669"/>
    <property type="project" value="GOC"/>
</dbReference>
<dbReference type="OrthoDB" id="498204at2759"/>
<keyword evidence="3" id="KW-1185">Reference proteome</keyword>
<organism evidence="2 3">
    <name type="scientific">Cronartium quercuum f. sp. fusiforme G11</name>
    <dbReference type="NCBI Taxonomy" id="708437"/>
    <lineage>
        <taxon>Eukaryota</taxon>
        <taxon>Fungi</taxon>
        <taxon>Dikarya</taxon>
        <taxon>Basidiomycota</taxon>
        <taxon>Pucciniomycotina</taxon>
        <taxon>Pucciniomycetes</taxon>
        <taxon>Pucciniales</taxon>
        <taxon>Coleosporiaceae</taxon>
        <taxon>Cronartium</taxon>
    </lineage>
</organism>
<protein>
    <recommendedName>
        <fullName evidence="1">FAD dependent oxidoreductase domain-containing protein</fullName>
    </recommendedName>
</protein>
<comment type="caution">
    <text evidence="2">The sequence shown here is derived from an EMBL/GenBank/DDBJ whole genome shotgun (WGS) entry which is preliminary data.</text>
</comment>
<dbReference type="InterPro" id="IPR006076">
    <property type="entry name" value="FAD-dep_OxRdtase"/>
</dbReference>
<sequence>MTSQGGTTLEVCIIGGGIVGASTAFYLTHPATQGQSSTSLPPSKLTIVDSCGIARCASGFSGGFMAEDWHGHSTSSLARHSFRLHRELAEKYEGTQNWGYRKLSALSLKLVNRSSGSSNSKSKSQARTDLDWLNPDLEVIEQSEIGNESTCAQVHPRLLTEHLIKMCESVEVSKTTKFQVVRATAKSIKWDPSDPDQKISPSTRRRGRLLALDNDNQQVEIAFDELVLAAGPWSGALANQLFPPEYNHRLKSVNGMRAHSIVVSTREPISAHALFTHLLIRQPNATKAQWTEPEFYPRPDNTIYICGAGDDEPLPERPTDVNVNQKAIESLKAQAKAVIMSGCEKDLEQVLAEQACYLPVGQPLVGRLCPGVLIGTGLGCWGITLGPGTGQVLASMILNQSSTVKSPDLSQLSPI</sequence>
<dbReference type="GO" id="GO:0005770">
    <property type="term" value="C:late endosome"/>
    <property type="evidence" value="ECO:0007669"/>
    <property type="project" value="TreeGrafter"/>
</dbReference>
<dbReference type="SUPFAM" id="SSF51905">
    <property type="entry name" value="FAD/NAD(P)-binding domain"/>
    <property type="match status" value="1"/>
</dbReference>
<accession>A0A9P6NIY1</accession>
<dbReference type="GO" id="GO:0042147">
    <property type="term" value="P:retrograde transport, endosome to Golgi"/>
    <property type="evidence" value="ECO:0007669"/>
    <property type="project" value="TreeGrafter"/>
</dbReference>
<proteinExistence type="predicted"/>
<dbReference type="InterPro" id="IPR036188">
    <property type="entry name" value="FAD/NAD-bd_sf"/>
</dbReference>
<reference evidence="2" key="1">
    <citation type="submission" date="2013-11" db="EMBL/GenBank/DDBJ databases">
        <title>Genome sequence of the fusiform rust pathogen reveals effectors for host alternation and coevolution with pine.</title>
        <authorList>
            <consortium name="DOE Joint Genome Institute"/>
            <person name="Smith K."/>
            <person name="Pendleton A."/>
            <person name="Kubisiak T."/>
            <person name="Anderson C."/>
            <person name="Salamov A."/>
            <person name="Aerts A."/>
            <person name="Riley R."/>
            <person name="Clum A."/>
            <person name="Lindquist E."/>
            <person name="Ence D."/>
            <person name="Campbell M."/>
            <person name="Kronenberg Z."/>
            <person name="Feau N."/>
            <person name="Dhillon B."/>
            <person name="Hamelin R."/>
            <person name="Burleigh J."/>
            <person name="Smith J."/>
            <person name="Yandell M."/>
            <person name="Nelson C."/>
            <person name="Grigoriev I."/>
            <person name="Davis J."/>
        </authorList>
    </citation>
    <scope>NUCLEOTIDE SEQUENCE</scope>
    <source>
        <strain evidence="2">G11</strain>
    </source>
</reference>
<evidence type="ECO:0000313" key="3">
    <source>
        <dbReference type="Proteomes" id="UP000886653"/>
    </source>
</evidence>
<dbReference type="EMBL" id="MU167243">
    <property type="protein sequence ID" value="KAG0147840.1"/>
    <property type="molecule type" value="Genomic_DNA"/>
</dbReference>
<dbReference type="PANTHER" id="PTHR13847">
    <property type="entry name" value="SARCOSINE DEHYDROGENASE-RELATED"/>
    <property type="match status" value="1"/>
</dbReference>